<organism evidence="1 2">
    <name type="scientific">Arctium lappa</name>
    <name type="common">Greater burdock</name>
    <name type="synonym">Lappa major</name>
    <dbReference type="NCBI Taxonomy" id="4217"/>
    <lineage>
        <taxon>Eukaryota</taxon>
        <taxon>Viridiplantae</taxon>
        <taxon>Streptophyta</taxon>
        <taxon>Embryophyta</taxon>
        <taxon>Tracheophyta</taxon>
        <taxon>Spermatophyta</taxon>
        <taxon>Magnoliopsida</taxon>
        <taxon>eudicotyledons</taxon>
        <taxon>Gunneridae</taxon>
        <taxon>Pentapetalae</taxon>
        <taxon>asterids</taxon>
        <taxon>campanulids</taxon>
        <taxon>Asterales</taxon>
        <taxon>Asteraceae</taxon>
        <taxon>Carduoideae</taxon>
        <taxon>Cardueae</taxon>
        <taxon>Arctiinae</taxon>
        <taxon>Arctium</taxon>
    </lineage>
</organism>
<name>A0ACB8XJK8_ARCLA</name>
<accession>A0ACB8XJK8</accession>
<proteinExistence type="predicted"/>
<dbReference type="EMBL" id="CM042063">
    <property type="protein sequence ID" value="KAI3667604.1"/>
    <property type="molecule type" value="Genomic_DNA"/>
</dbReference>
<reference evidence="1 2" key="2">
    <citation type="journal article" date="2022" name="Mol. Ecol. Resour.">
        <title>The genomes of chicory, endive, great burdock and yacon provide insights into Asteraceae paleo-polyploidization history and plant inulin production.</title>
        <authorList>
            <person name="Fan W."/>
            <person name="Wang S."/>
            <person name="Wang H."/>
            <person name="Wang A."/>
            <person name="Jiang F."/>
            <person name="Liu H."/>
            <person name="Zhao H."/>
            <person name="Xu D."/>
            <person name="Zhang Y."/>
        </authorList>
    </citation>
    <scope>NUCLEOTIDE SEQUENCE [LARGE SCALE GENOMIC DNA]</scope>
    <source>
        <strain evidence="2">cv. Niubang</strain>
    </source>
</reference>
<reference evidence="2" key="1">
    <citation type="journal article" date="2022" name="Mol. Ecol. Resour.">
        <title>The genomes of chicory, endive, great burdock and yacon provide insights into Asteraceae palaeo-polyploidization history and plant inulin production.</title>
        <authorList>
            <person name="Fan W."/>
            <person name="Wang S."/>
            <person name="Wang H."/>
            <person name="Wang A."/>
            <person name="Jiang F."/>
            <person name="Liu H."/>
            <person name="Zhao H."/>
            <person name="Xu D."/>
            <person name="Zhang Y."/>
        </authorList>
    </citation>
    <scope>NUCLEOTIDE SEQUENCE [LARGE SCALE GENOMIC DNA]</scope>
    <source>
        <strain evidence="2">cv. Niubang</strain>
    </source>
</reference>
<sequence length="285" mass="32791">MQHILLFLFFFSVELGAVLLLFPVLVRAFNFNTFSISLCNPNDWFSAFIWFSLSNLKGWLAVLYSDISPWCIAKSWEDLQPFKWDQVRSVYVEQAISDLLDFSHHVIVLRSASDLHFWHKGWKTNQCSCSDAHLHSATGSANYSKQRSTFPDRDQPLMKAAVSLDDVTIYYAHFRPFVPVKSDLRSWWKYAYRVVSDQTKKARRSNLEIDCLMEKLRQRPPVARISSHQIPPSSVATRWRSSANATEKKSNALSLSPTNNSSLLGSISKPWKKDPTQNSDGLRRQ</sequence>
<evidence type="ECO:0000313" key="2">
    <source>
        <dbReference type="Proteomes" id="UP001055879"/>
    </source>
</evidence>
<protein>
    <submittedName>
        <fullName evidence="1">Uncharacterized protein</fullName>
    </submittedName>
</protein>
<keyword evidence="2" id="KW-1185">Reference proteome</keyword>
<comment type="caution">
    <text evidence="1">The sequence shown here is derived from an EMBL/GenBank/DDBJ whole genome shotgun (WGS) entry which is preliminary data.</text>
</comment>
<gene>
    <name evidence="1" type="ORF">L6452_42670</name>
</gene>
<evidence type="ECO:0000313" key="1">
    <source>
        <dbReference type="EMBL" id="KAI3667604.1"/>
    </source>
</evidence>
<dbReference type="Proteomes" id="UP001055879">
    <property type="component" value="Linkage Group LG17"/>
</dbReference>